<evidence type="ECO:0000313" key="1">
    <source>
        <dbReference type="EMBL" id="MFD2869908.1"/>
    </source>
</evidence>
<comment type="caution">
    <text evidence="1">The sequence shown here is derived from an EMBL/GenBank/DDBJ whole genome shotgun (WGS) entry which is preliminary data.</text>
</comment>
<dbReference type="Proteomes" id="UP001597568">
    <property type="component" value="Unassembled WGS sequence"/>
</dbReference>
<dbReference type="RefSeq" id="WP_380148569.1">
    <property type="nucleotide sequence ID" value="NZ_JBHUOR010000130.1"/>
</dbReference>
<proteinExistence type="predicted"/>
<keyword evidence="2" id="KW-1185">Reference proteome</keyword>
<organism evidence="1 2">
    <name type="scientific">Kurthia populi</name>
    <dbReference type="NCBI Taxonomy" id="1562132"/>
    <lineage>
        <taxon>Bacteria</taxon>
        <taxon>Bacillati</taxon>
        <taxon>Bacillota</taxon>
        <taxon>Bacilli</taxon>
        <taxon>Bacillales</taxon>
        <taxon>Caryophanaceae</taxon>
        <taxon>Kurthia</taxon>
    </lineage>
</organism>
<accession>A0ABW5Y3J1</accession>
<evidence type="ECO:0000313" key="2">
    <source>
        <dbReference type="Proteomes" id="UP001597568"/>
    </source>
</evidence>
<name>A0ABW5Y3J1_9BACL</name>
<protein>
    <submittedName>
        <fullName evidence="1">Uncharacterized protein</fullName>
    </submittedName>
</protein>
<reference evidence="2" key="1">
    <citation type="journal article" date="2019" name="Int. J. Syst. Evol. Microbiol.">
        <title>The Global Catalogue of Microorganisms (GCM) 10K type strain sequencing project: providing services to taxonomists for standard genome sequencing and annotation.</title>
        <authorList>
            <consortium name="The Broad Institute Genomics Platform"/>
            <consortium name="The Broad Institute Genome Sequencing Center for Infectious Disease"/>
            <person name="Wu L."/>
            <person name="Ma J."/>
        </authorList>
    </citation>
    <scope>NUCLEOTIDE SEQUENCE [LARGE SCALE GENOMIC DNA]</scope>
    <source>
        <strain evidence="2">KCTC 33522</strain>
    </source>
</reference>
<gene>
    <name evidence="1" type="ORF">ACFSY7_15550</name>
</gene>
<sequence length="342" mass="38244">MKLNKDVLTTKMHKANKWTKAPSGKAKTAKQIRMSILVANIGDVFYDEFSAQKQNVVDDIVFKSVEAGVYVAHVDTLKKNVIKVNTGKRGVGATTVKETVRLLRLHASQEFYIGQIGNGNAGAYVFVDLRHPKAHLIMADLFKVMIAVPGVNNVSQVESATTDEQLDGQVDEQLDGFPQIAKNVDTPAIEKPKTKSLSFFSRFSFSKDLKPKQEGPVNLYGKVCKLLNVVKADALVTKLIRLAEKAKKNIINFTDEHFMYALQESVNYGADDLEAYTASIIYNTQKQSHTSHSKPVIQVDESKLPSWFKDKTHKKHVDETVSNEQAINFAEEVRKINAQYKD</sequence>
<dbReference type="EMBL" id="JBHUOR010000130">
    <property type="protein sequence ID" value="MFD2869908.1"/>
    <property type="molecule type" value="Genomic_DNA"/>
</dbReference>